<dbReference type="AlphaFoldDB" id="B8GK52"/>
<dbReference type="GO" id="GO:0006979">
    <property type="term" value="P:response to oxidative stress"/>
    <property type="evidence" value="ECO:0007669"/>
    <property type="project" value="InterPro"/>
</dbReference>
<dbReference type="OrthoDB" id="5961at2157"/>
<name>B8GK52_METPE</name>
<comment type="similarity">
    <text evidence="2">Belongs to the MsrB Met sulfoxide reductase family.</text>
</comment>
<dbReference type="EMBL" id="CP001338">
    <property type="protein sequence ID" value="ACL17123.1"/>
    <property type="molecule type" value="Genomic_DNA"/>
</dbReference>
<proteinExistence type="inferred from homology"/>
<feature type="domain" description="MsrB" evidence="8">
    <location>
        <begin position="31"/>
        <end position="153"/>
    </location>
</feature>
<evidence type="ECO:0000313" key="9">
    <source>
        <dbReference type="EMBL" id="ACL17123.1"/>
    </source>
</evidence>
<evidence type="ECO:0000256" key="5">
    <source>
        <dbReference type="ARBA" id="ARBA00022833"/>
    </source>
</evidence>
<dbReference type="eggNOG" id="arCOG02815">
    <property type="taxonomic scope" value="Archaea"/>
</dbReference>
<evidence type="ECO:0000256" key="1">
    <source>
        <dbReference type="ARBA" id="ARBA00001947"/>
    </source>
</evidence>
<comment type="cofactor">
    <cofactor evidence="1">
        <name>Zn(2+)</name>
        <dbReference type="ChEBI" id="CHEBI:29105"/>
    </cofactor>
</comment>
<dbReference type="InterPro" id="IPR028427">
    <property type="entry name" value="Met_Sox_Rdtase_MsrB"/>
</dbReference>
<reference evidence="9 10" key="1">
    <citation type="journal article" date="2015" name="Genome Announc.">
        <title>Complete Genome Sequence of Methanosphaerula palustris E1-9CT, a Hydrogenotrophic Methanogen Isolated from a Minerotrophic Fen Peatland.</title>
        <authorList>
            <person name="Cadillo-Quiroz H."/>
            <person name="Browne P."/>
            <person name="Kyrpides N."/>
            <person name="Woyke T."/>
            <person name="Goodwin L."/>
            <person name="Detter C."/>
            <person name="Yavitt J.B."/>
            <person name="Zinder S.H."/>
        </authorList>
    </citation>
    <scope>NUCLEOTIDE SEQUENCE [LARGE SCALE GENOMIC DNA]</scope>
    <source>
        <strain evidence="10">ATCC BAA-1556 / DSM 19958 / E1-9c</strain>
    </source>
</reference>
<keyword evidence="6 9" id="KW-0560">Oxidoreductase</keyword>
<organism evidence="9 10">
    <name type="scientific">Methanosphaerula palustris (strain ATCC BAA-1556 / DSM 19958 / E1-9c)</name>
    <dbReference type="NCBI Taxonomy" id="521011"/>
    <lineage>
        <taxon>Archaea</taxon>
        <taxon>Methanobacteriati</taxon>
        <taxon>Methanobacteriota</taxon>
        <taxon>Stenosarchaea group</taxon>
        <taxon>Methanomicrobia</taxon>
        <taxon>Methanomicrobiales</taxon>
        <taxon>Methanoregulaceae</taxon>
        <taxon>Methanosphaerula</taxon>
    </lineage>
</organism>
<evidence type="ECO:0000256" key="6">
    <source>
        <dbReference type="ARBA" id="ARBA00023002"/>
    </source>
</evidence>
<sequence length="154" mass="16959">MEQTADGTHSVPIFSVATGRIDMVEMVVHTDAEWQRLLTEDQFRVARKKGTEPAGTGIYAHCEAKGIYTCVCCGTDLFSSAKKFESGTGWPSFSAPVAETNVHRVQDTSFGMNRTEVLCSRCNAHLGHVFDDGPAPTHQRYCMNSASLRLVRDD</sequence>
<evidence type="ECO:0000313" key="10">
    <source>
        <dbReference type="Proteomes" id="UP000002457"/>
    </source>
</evidence>
<evidence type="ECO:0000259" key="8">
    <source>
        <dbReference type="PROSITE" id="PS51790"/>
    </source>
</evidence>
<evidence type="ECO:0000256" key="4">
    <source>
        <dbReference type="ARBA" id="ARBA00022723"/>
    </source>
</evidence>
<evidence type="ECO:0000256" key="7">
    <source>
        <dbReference type="ARBA" id="ARBA00048488"/>
    </source>
</evidence>
<dbReference type="KEGG" id="mpl:Mpal_1817"/>
<dbReference type="GO" id="GO:0005737">
    <property type="term" value="C:cytoplasm"/>
    <property type="evidence" value="ECO:0007669"/>
    <property type="project" value="TreeGrafter"/>
</dbReference>
<dbReference type="PROSITE" id="PS51790">
    <property type="entry name" value="MSRB"/>
    <property type="match status" value="1"/>
</dbReference>
<evidence type="ECO:0000256" key="3">
    <source>
        <dbReference type="ARBA" id="ARBA00012499"/>
    </source>
</evidence>
<dbReference type="NCBIfam" id="TIGR00357">
    <property type="entry name" value="peptide-methionine (R)-S-oxide reductase MsrB"/>
    <property type="match status" value="1"/>
</dbReference>
<protein>
    <recommendedName>
        <fullName evidence="3">peptide-methionine (R)-S-oxide reductase</fullName>
        <ecNumber evidence="3">1.8.4.12</ecNumber>
    </recommendedName>
</protein>
<dbReference type="EC" id="1.8.4.12" evidence="3"/>
<dbReference type="PANTHER" id="PTHR10173">
    <property type="entry name" value="METHIONINE SULFOXIDE REDUCTASE"/>
    <property type="match status" value="1"/>
</dbReference>
<dbReference type="InterPro" id="IPR011057">
    <property type="entry name" value="Mss4-like_sf"/>
</dbReference>
<dbReference type="PANTHER" id="PTHR10173:SF52">
    <property type="entry name" value="METHIONINE-R-SULFOXIDE REDUCTASE B1"/>
    <property type="match status" value="1"/>
</dbReference>
<dbReference type="Gene3D" id="2.170.150.20">
    <property type="entry name" value="Peptide methionine sulfoxide reductase"/>
    <property type="match status" value="1"/>
</dbReference>
<dbReference type="SUPFAM" id="SSF51316">
    <property type="entry name" value="Mss4-like"/>
    <property type="match status" value="1"/>
</dbReference>
<dbReference type="InterPro" id="IPR002579">
    <property type="entry name" value="Met_Sox_Rdtase_MsrB_dom"/>
</dbReference>
<dbReference type="GO" id="GO:0046872">
    <property type="term" value="F:metal ion binding"/>
    <property type="evidence" value="ECO:0007669"/>
    <property type="project" value="UniProtKB-KW"/>
</dbReference>
<keyword evidence="5" id="KW-0862">Zinc</keyword>
<dbReference type="GeneID" id="7270363"/>
<keyword evidence="10" id="KW-1185">Reference proteome</keyword>
<dbReference type="HOGENOM" id="CLU_031040_8_4_2"/>
<comment type="catalytic activity">
    <reaction evidence="7">
        <text>L-methionyl-[protein] + [thioredoxin]-disulfide + H2O = L-methionyl-(R)-S-oxide-[protein] + [thioredoxin]-dithiol</text>
        <dbReference type="Rhea" id="RHEA:24164"/>
        <dbReference type="Rhea" id="RHEA-COMP:10698"/>
        <dbReference type="Rhea" id="RHEA-COMP:10700"/>
        <dbReference type="Rhea" id="RHEA-COMP:12313"/>
        <dbReference type="Rhea" id="RHEA-COMP:12314"/>
        <dbReference type="ChEBI" id="CHEBI:15377"/>
        <dbReference type="ChEBI" id="CHEBI:16044"/>
        <dbReference type="ChEBI" id="CHEBI:29950"/>
        <dbReference type="ChEBI" id="CHEBI:45764"/>
        <dbReference type="ChEBI" id="CHEBI:50058"/>
        <dbReference type="EC" id="1.8.4.12"/>
    </reaction>
</comment>
<dbReference type="GO" id="GO:0030091">
    <property type="term" value="P:protein repair"/>
    <property type="evidence" value="ECO:0007669"/>
    <property type="project" value="InterPro"/>
</dbReference>
<keyword evidence="4" id="KW-0479">Metal-binding</keyword>
<dbReference type="STRING" id="521011.Mpal_1817"/>
<dbReference type="FunFam" id="2.170.150.20:FF:000001">
    <property type="entry name" value="Peptide methionine sulfoxide reductase MsrB"/>
    <property type="match status" value="1"/>
</dbReference>
<evidence type="ECO:0000256" key="2">
    <source>
        <dbReference type="ARBA" id="ARBA00007174"/>
    </source>
</evidence>
<dbReference type="Pfam" id="PF01641">
    <property type="entry name" value="SelR"/>
    <property type="match status" value="1"/>
</dbReference>
<gene>
    <name evidence="9" type="ordered locus">Mpal_1817</name>
</gene>
<dbReference type="RefSeq" id="WP_012618442.1">
    <property type="nucleotide sequence ID" value="NC_011832.1"/>
</dbReference>
<accession>B8GK52</accession>
<dbReference type="GO" id="GO:0033743">
    <property type="term" value="F:peptide-methionine (R)-S-oxide reductase activity"/>
    <property type="evidence" value="ECO:0007669"/>
    <property type="project" value="UniProtKB-EC"/>
</dbReference>
<dbReference type="Proteomes" id="UP000002457">
    <property type="component" value="Chromosome"/>
</dbReference>